<feature type="disulfide bond" evidence="9">
    <location>
        <begin position="1092"/>
        <end position="1102"/>
    </location>
</feature>
<feature type="disulfide bond" evidence="9">
    <location>
        <begin position="24"/>
        <end position="34"/>
    </location>
</feature>
<feature type="domain" description="SRCR" evidence="12">
    <location>
        <begin position="600"/>
        <end position="693"/>
    </location>
</feature>
<feature type="domain" description="SRCR" evidence="12">
    <location>
        <begin position="382"/>
        <end position="483"/>
    </location>
</feature>
<dbReference type="GO" id="GO:0016020">
    <property type="term" value="C:membrane"/>
    <property type="evidence" value="ECO:0007669"/>
    <property type="project" value="UniProtKB-SubCell"/>
</dbReference>
<feature type="compositionally biased region" description="Polar residues" evidence="10">
    <location>
        <begin position="2444"/>
        <end position="2453"/>
    </location>
</feature>
<feature type="disulfide bond" evidence="9">
    <location>
        <begin position="237"/>
        <end position="247"/>
    </location>
</feature>
<proteinExistence type="predicted"/>
<dbReference type="PRINTS" id="PR00258">
    <property type="entry name" value="SPERACTRCPTR"/>
</dbReference>
<feature type="domain" description="SRCR" evidence="12">
    <location>
        <begin position="2119"/>
        <end position="2220"/>
    </location>
</feature>
<dbReference type="PANTHER" id="PTHR19331:SF465">
    <property type="entry name" value="EGG PEPTIDE SPERACT RECEPTOR"/>
    <property type="match status" value="1"/>
</dbReference>
<feature type="disulfide bond" evidence="9">
    <location>
        <begin position="449"/>
        <end position="459"/>
    </location>
</feature>
<feature type="disulfide bond" evidence="9">
    <location>
        <begin position="1310"/>
        <end position="1320"/>
    </location>
</feature>
<dbReference type="SMART" id="SM00202">
    <property type="entry name" value="SR"/>
    <property type="match status" value="21"/>
</dbReference>
<comment type="caution">
    <text evidence="9">Lacks conserved residue(s) required for the propagation of feature annotation.</text>
</comment>
<evidence type="ECO:0000313" key="14">
    <source>
        <dbReference type="Proteomes" id="UP000242188"/>
    </source>
</evidence>
<evidence type="ECO:0000259" key="12">
    <source>
        <dbReference type="PROSITE" id="PS50287"/>
    </source>
</evidence>
<feature type="domain" description="SRCR" evidence="12">
    <location>
        <begin position="703"/>
        <end position="805"/>
    </location>
</feature>
<evidence type="ECO:0000313" key="13">
    <source>
        <dbReference type="EMBL" id="OWF43178.1"/>
    </source>
</evidence>
<feature type="transmembrane region" description="Helical" evidence="11">
    <location>
        <begin position="2368"/>
        <end position="2391"/>
    </location>
</feature>
<keyword evidence="8" id="KW-0325">Glycoprotein</keyword>
<feature type="domain" description="SRCR" evidence="12">
    <location>
        <begin position="1786"/>
        <end position="1885"/>
    </location>
</feature>
<feature type="disulfide bond" evidence="9">
    <location>
        <begin position="983"/>
        <end position="993"/>
    </location>
</feature>
<feature type="disulfide bond" evidence="9">
    <location>
        <begin position="1525"/>
        <end position="1535"/>
    </location>
</feature>
<evidence type="ECO:0000256" key="5">
    <source>
        <dbReference type="ARBA" id="ARBA00022989"/>
    </source>
</evidence>
<evidence type="ECO:0000256" key="11">
    <source>
        <dbReference type="SAM" id="Phobius"/>
    </source>
</evidence>
<feature type="domain" description="SRCR" evidence="12">
    <location>
        <begin position="55"/>
        <end position="161"/>
    </location>
</feature>
<evidence type="ECO:0000256" key="6">
    <source>
        <dbReference type="ARBA" id="ARBA00023136"/>
    </source>
</evidence>
<feature type="domain" description="SRCR" evidence="12">
    <location>
        <begin position="483"/>
        <end position="582"/>
    </location>
</feature>
<dbReference type="Proteomes" id="UP000242188">
    <property type="component" value="Unassembled WGS sequence"/>
</dbReference>
<evidence type="ECO:0000256" key="9">
    <source>
        <dbReference type="PROSITE-ProRule" id="PRU00196"/>
    </source>
</evidence>
<feature type="region of interest" description="Disordered" evidence="10">
    <location>
        <begin position="2433"/>
        <end position="2470"/>
    </location>
</feature>
<feature type="disulfide bond" evidence="9">
    <location>
        <begin position="1741"/>
        <end position="1751"/>
    </location>
</feature>
<keyword evidence="2 11" id="KW-0812">Transmembrane</keyword>
<evidence type="ECO:0000256" key="4">
    <source>
        <dbReference type="ARBA" id="ARBA00022737"/>
    </source>
</evidence>
<evidence type="ECO:0000256" key="1">
    <source>
        <dbReference type="ARBA" id="ARBA00004167"/>
    </source>
</evidence>
<comment type="caution">
    <text evidence="13">The sequence shown here is derived from an EMBL/GenBank/DDBJ whole genome shotgun (WGS) entry which is preliminary data.</text>
</comment>
<dbReference type="PROSITE" id="PS50287">
    <property type="entry name" value="SRCR_2"/>
    <property type="match status" value="21"/>
</dbReference>
<reference evidence="13 14" key="1">
    <citation type="journal article" date="2017" name="Nat. Ecol. Evol.">
        <title>Scallop genome provides insights into evolution of bilaterian karyotype and development.</title>
        <authorList>
            <person name="Wang S."/>
            <person name="Zhang J."/>
            <person name="Jiao W."/>
            <person name="Li J."/>
            <person name="Xun X."/>
            <person name="Sun Y."/>
            <person name="Guo X."/>
            <person name="Huan P."/>
            <person name="Dong B."/>
            <person name="Zhang L."/>
            <person name="Hu X."/>
            <person name="Sun X."/>
            <person name="Wang J."/>
            <person name="Zhao C."/>
            <person name="Wang Y."/>
            <person name="Wang D."/>
            <person name="Huang X."/>
            <person name="Wang R."/>
            <person name="Lv J."/>
            <person name="Li Y."/>
            <person name="Zhang Z."/>
            <person name="Liu B."/>
            <person name="Lu W."/>
            <person name="Hui Y."/>
            <person name="Liang J."/>
            <person name="Zhou Z."/>
            <person name="Hou R."/>
            <person name="Li X."/>
            <person name="Liu Y."/>
            <person name="Li H."/>
            <person name="Ning X."/>
            <person name="Lin Y."/>
            <person name="Zhao L."/>
            <person name="Xing Q."/>
            <person name="Dou J."/>
            <person name="Li Y."/>
            <person name="Mao J."/>
            <person name="Guo H."/>
            <person name="Dou H."/>
            <person name="Li T."/>
            <person name="Mu C."/>
            <person name="Jiang W."/>
            <person name="Fu Q."/>
            <person name="Fu X."/>
            <person name="Miao Y."/>
            <person name="Liu J."/>
            <person name="Yu Q."/>
            <person name="Li R."/>
            <person name="Liao H."/>
            <person name="Li X."/>
            <person name="Kong Y."/>
            <person name="Jiang Z."/>
            <person name="Chourrout D."/>
            <person name="Li R."/>
            <person name="Bao Z."/>
        </authorList>
    </citation>
    <scope>NUCLEOTIDE SEQUENCE [LARGE SCALE GENOMIC DNA]</scope>
    <source>
        <strain evidence="13 14">PY_sf001</strain>
    </source>
</reference>
<feature type="disulfide bond" evidence="9">
    <location>
        <begin position="880"/>
        <end position="890"/>
    </location>
</feature>
<feature type="disulfide bond" evidence="9">
    <location>
        <begin position="1635"/>
        <end position="1645"/>
    </location>
</feature>
<evidence type="ECO:0000256" key="2">
    <source>
        <dbReference type="ARBA" id="ARBA00022692"/>
    </source>
</evidence>
<feature type="domain" description="SRCR" evidence="12">
    <location>
        <begin position="1349"/>
        <end position="1451"/>
    </location>
</feature>
<feature type="domain" description="SRCR" evidence="12">
    <location>
        <begin position="919"/>
        <end position="1016"/>
    </location>
</feature>
<feature type="disulfide bond" evidence="9">
    <location>
        <begin position="770"/>
        <end position="780"/>
    </location>
</feature>
<evidence type="ECO:0000256" key="8">
    <source>
        <dbReference type="ARBA" id="ARBA00023180"/>
    </source>
</evidence>
<feature type="region of interest" description="Disordered" evidence="10">
    <location>
        <begin position="2233"/>
        <end position="2337"/>
    </location>
</feature>
<feature type="disulfide bond" evidence="9">
    <location>
        <begin position="313"/>
        <end position="374"/>
    </location>
</feature>
<name>A0A210Q342_MIZYE</name>
<sequence>MAHPLAHFGPGPAELPIVLDEVICDGSEESLLDCRTNPWGQNNCNHQEDAGVSCYRDKAPEISITDKHIGRVDITYDGQIGTICGTDRWTDKNAAVLCRQKGFADGHVLASVPKGKGKFYMSSVTCKGTEKSLLLCNNTGWEEATDPECLSHSLDVGVECYRHMRIVGGKKTPTFLAGRVEMIPANMTRWVSVCADGFHQTEAEIVCREIGFSSAQVLAPGSFGSINSLSYVSNTKCNGSESSFRDCVSDTQGICVSPSYNYASILCTKADADPDTKVYLTDGYHGMVLVERYGINGTICADGWDESDANVTCRSFGYAGGVVLGPPEVYSRGMPVWYTDFQCVGTENHLTDCDVNTSIPLNCMQSIKNAGVLCYNGTGVQVRLAGGKRHYGRVEVSYDGTWGTICDYDWTKYDARVLCKQLGFSDGRSYKQSYYGPGTGPVYLSGMFCDSSESSLLSCPSRGWNKAQYYCKQHGHDASAYCYRPVSSVPGEDYGGLQVWNKNSYGMVCSDGFDDLDATMACRDMGYGVGVSLCCSAFGDVDFMLARTNIQCTGREVSLADCPSDKGVGYCDSGTYASVVCSDKAPSLGYGLTLENGHFGRVQVKYFDHDGYICAEDFDDNDANVICKQAGFLGGFSYLAKTKEKWVLFSKDIRWLRNLNCNGTETHMEQCGKLNWGNVGKCSQKKYAAAFCYLDKDKVGHKLELVGGKTPSEGLVKIKINGTWGTMCALSVGNSEATVLCRQKGYTYGVYLTSSTTVDEGPVWISAITCLGNESSIYECMVDSLGEEPMRTCSSHKHDVSIKCYSNVRLSGSAKLSNYGQLQVYNGTGWYSICDKGFGELDARIACQSMGYQDGRAQCCSALGNKFPSARPVGITDVQCILENRKFSDCSHSYGTCETGHYVTLVCLDNDTANYSMEARVPDSLFYGPVEVQRYGIWGSVCDTDWDYRDATVLCRELGYKSGNASKEAASSDIPTVLGSVHCNGTEKRLRDCPMTSFTDDHLCNGRNTRAAVVCSKDNGGVQFRIGDEVDGSGRAELLVNGQWGSVCNRLWDDRDADVFCRQLPDYVGGMEVRPRLEAARDVSIWMTHVDCHGNETNFLDCKASWGLSKTRYCNHGTDAGVACFKSVRLNRGNYKNNGILEVYQQGSWGTVCSSGFHQTEADVACRSLHGYQHGMPLCCTPYGYSFRNVAVGRFECGGQENHLTDCNKTQVYRETGCHSQDYTSIVCYNGTRTKDYSIQLVGSSSYTGQVNLTYLGVEGRICVDGWDDADAKVVCHELGYPNGMAYHHYKSDLVFFEYSGPYWTSKVNCTGNESRLSECPHVALGQVKSCVNNSYAGVLCYNNDGIYYELMGGDNRYGYINVSVRGQWGTICGRYWDRREADVLCRQLGYSTGDPRYGPYNTMATGTVWEANFRCRGKEDSLNKCSHEGWMVSQSQSCLSHKDDAGVFCYTNVKLSNGFGKLAHTGAVMLYRNNTWLRVCDTGFNDQSARLVCQELGYTDGRAMCCSAYGRTTEQVQTNYTLRCSGQEKSVPECLREEKCVSDQYASVVCFHKEEAGSINEGSYTFKLEDKSKGQVLVDHLDVQGRICGSDWDDNDAKVVCRRQGYQSGIAYLHDENSVMEAMRGPYWLSGFNCTGNEASLINCPHNTQLSLGNCTTAHIASVLCYNETGLTYRLNGGGKNYGRVEIAIDNTWGTVCDAYWDNREANVLCRQLNFTEGVAIAGAAYGMGKGAIWLSHLQCTGREDRIHHCPHRGFNDQFTEASWLLPVICDSHRDDASVFCYQNVRLNEGYNSPMGGLEIYKDDQWYGVCDEGFTNLEAKVACISLGLNYVDGRAINGSAFGNLTGPIGFTHMKCRSGATDITKCYSTSNGTCKSKMYASVYCSNTTVVDTGFKVRIAPDSLASQVHGILEVRQNGIWGRVCMHEWDDRDANVACKHQGYAGGLAYLHIMKNRRPIMLRSVRCKGTEDKLTDCPHNPHPDLDNCNFNSNDAGILCYKKTGMKYRLNTRRQQPSSEGRVEIFYDGVWGTVCSWSWQSADAKVLCRQLGYQDGIVSYNVEKSLPQINRWVTGFFCQGNEKTMMTCLNTGFNSSFLDDLCMFNEPGAYSACYNRTVKPTSIHLIGGPDRLSGRVEVYIKGPNQWGTICDDFWDDLAANVVCRQLNFAGGKAVKDAAFGRGTGPIWFDNVRCLGNESTIFECSHRGIGTHNCNHTEDVGVMCWDHPLTTMSPQTAMTTTTSLPKTTRAPTTTALPKTTRAPPTTARTTTTTRTTPRTTTRPTILPFSTTSTPTTTIVTTTTPKPTTTTSTTTTSTTTTSTTLPPSTTTTTITSTTTTTSEPTIVTTENVTIDRNLTVSPHKSEQSEVSGGAIAAFTVVIIVILTITILAVVCFVKVRKLRKAKVPHERFHDDIIEHSQDGSLAMSNQMYDVTVQPSANGYHGDAQKDNNVTLSSNGDAVYTKPSAGQSDSSHAFANPLYDQMKTENISGNKLEALPENKELELHIVDSHA</sequence>
<feature type="domain" description="SRCR" evidence="12">
    <location>
        <begin position="1239"/>
        <end position="1342"/>
    </location>
</feature>
<keyword evidence="3" id="KW-0732">Signal</keyword>
<feature type="domain" description="SRCR" evidence="12">
    <location>
        <begin position="164"/>
        <end position="268"/>
    </location>
</feature>
<dbReference type="InterPro" id="IPR001190">
    <property type="entry name" value="SRCR"/>
</dbReference>
<dbReference type="FunFam" id="3.10.250.10:FF:000016">
    <property type="entry name" value="Scavenger receptor cysteine-rich protein type 12"/>
    <property type="match status" value="9"/>
</dbReference>
<feature type="disulfide bond" evidence="9">
    <location>
        <begin position="126"/>
        <end position="136"/>
    </location>
</feature>
<keyword evidence="4" id="KW-0677">Repeat</keyword>
<keyword evidence="7 9" id="KW-1015">Disulfide bond</keyword>
<dbReference type="EMBL" id="NEDP02005156">
    <property type="protein sequence ID" value="OWF43178.1"/>
    <property type="molecule type" value="Genomic_DNA"/>
</dbReference>
<dbReference type="SUPFAM" id="SSF56487">
    <property type="entry name" value="SRCR-like"/>
    <property type="match status" value="21"/>
</dbReference>
<feature type="domain" description="SRCR" evidence="12">
    <location>
        <begin position="1128"/>
        <end position="1229"/>
    </location>
</feature>
<feature type="domain" description="SRCR" evidence="12">
    <location>
        <begin position="1896"/>
        <end position="1997"/>
    </location>
</feature>
<protein>
    <submittedName>
        <fullName evidence="13">Deleted in malignant brain tumors 1 protein</fullName>
    </submittedName>
</protein>
<feature type="disulfide bond" evidence="9">
    <location>
        <begin position="2074"/>
        <end position="2084"/>
    </location>
</feature>
<feature type="disulfide bond" evidence="9">
    <location>
        <begin position="1416"/>
        <end position="1426"/>
    </location>
</feature>
<feature type="domain" description="SRCR" evidence="12">
    <location>
        <begin position="1674"/>
        <end position="1783"/>
    </location>
</feature>
<evidence type="ECO:0000256" key="7">
    <source>
        <dbReference type="ARBA" id="ARBA00023157"/>
    </source>
</evidence>
<comment type="subcellular location">
    <subcellularLocation>
        <location evidence="1">Membrane</location>
        <topology evidence="1">Single-pass membrane protein</topology>
    </subcellularLocation>
</comment>
<dbReference type="Gene3D" id="3.10.250.10">
    <property type="entry name" value="SRCR-like domain"/>
    <property type="match status" value="21"/>
</dbReference>
<feature type="domain" description="SRCR" evidence="12">
    <location>
        <begin position="1558"/>
        <end position="1667"/>
    </location>
</feature>
<feature type="disulfide bond" evidence="9">
    <location>
        <begin position="1856"/>
        <end position="1866"/>
    </location>
</feature>
<feature type="domain" description="SRCR" evidence="12">
    <location>
        <begin position="286"/>
        <end position="375"/>
    </location>
</feature>
<dbReference type="PANTHER" id="PTHR19331">
    <property type="entry name" value="SCAVENGER RECEPTOR DOMAIN-CONTAINING"/>
    <property type="match status" value="1"/>
</dbReference>
<dbReference type="FunFam" id="3.10.250.10:FF:000006">
    <property type="entry name" value="neurotrypsin isoform X2"/>
    <property type="match status" value="1"/>
</dbReference>
<feature type="disulfide bond" evidence="9">
    <location>
        <begin position="1964"/>
        <end position="1974"/>
    </location>
</feature>
<feature type="disulfide bond" evidence="9">
    <location>
        <begin position="1197"/>
        <end position="1207"/>
    </location>
</feature>
<accession>A0A210Q342</accession>
<feature type="domain" description="SRCR" evidence="12">
    <location>
        <begin position="1022"/>
        <end position="1125"/>
    </location>
</feature>
<feature type="disulfide bond" evidence="9">
    <location>
        <begin position="552"/>
        <end position="562"/>
    </location>
</feature>
<dbReference type="OrthoDB" id="536948at2759"/>
<feature type="disulfide bond" evidence="9">
    <location>
        <begin position="2189"/>
        <end position="2199"/>
    </location>
</feature>
<feature type="domain" description="SRCR" evidence="12">
    <location>
        <begin position="808"/>
        <end position="908"/>
    </location>
</feature>
<keyword evidence="5 11" id="KW-1133">Transmembrane helix</keyword>
<evidence type="ECO:0000256" key="10">
    <source>
        <dbReference type="SAM" id="MobiDB-lite"/>
    </source>
</evidence>
<dbReference type="Pfam" id="PF00530">
    <property type="entry name" value="SRCR"/>
    <property type="match status" value="21"/>
</dbReference>
<dbReference type="FunFam" id="3.10.250.10:FF:000009">
    <property type="entry name" value="WC1"/>
    <property type="match status" value="1"/>
</dbReference>
<feature type="disulfide bond" evidence="9">
    <location>
        <begin position="661"/>
        <end position="671"/>
    </location>
</feature>
<keyword evidence="6 11" id="KW-0472">Membrane</keyword>
<feature type="domain" description="SRCR" evidence="12">
    <location>
        <begin position="1454"/>
        <end position="1562"/>
    </location>
</feature>
<feature type="domain" description="SRCR" evidence="12">
    <location>
        <begin position="2004"/>
        <end position="2110"/>
    </location>
</feature>
<dbReference type="STRING" id="6573.A0A210Q342"/>
<feature type="disulfide bond" evidence="9">
    <location>
        <begin position="343"/>
        <end position="353"/>
    </location>
</feature>
<keyword evidence="14" id="KW-1185">Reference proteome</keyword>
<gene>
    <name evidence="13" type="ORF">KP79_PYT15179</name>
</gene>
<feature type="domain" description="SRCR" evidence="12">
    <location>
        <begin position="1"/>
        <end position="55"/>
    </location>
</feature>
<dbReference type="FunFam" id="3.10.250.10:FF:000001">
    <property type="entry name" value="Lysyl oxidase 4 isoform X1"/>
    <property type="match status" value="1"/>
</dbReference>
<dbReference type="PROSITE" id="PS00420">
    <property type="entry name" value="SRCR_1"/>
    <property type="match status" value="1"/>
</dbReference>
<dbReference type="InterPro" id="IPR036772">
    <property type="entry name" value="SRCR-like_dom_sf"/>
</dbReference>
<evidence type="ECO:0000256" key="3">
    <source>
        <dbReference type="ARBA" id="ARBA00022729"/>
    </source>
</evidence>
<feature type="compositionally biased region" description="Polar residues" evidence="10">
    <location>
        <begin position="2461"/>
        <end position="2470"/>
    </location>
</feature>
<organism evidence="13 14">
    <name type="scientific">Mizuhopecten yessoensis</name>
    <name type="common">Japanese scallop</name>
    <name type="synonym">Patinopecten yessoensis</name>
    <dbReference type="NCBI Taxonomy" id="6573"/>
    <lineage>
        <taxon>Eukaryota</taxon>
        <taxon>Metazoa</taxon>
        <taxon>Spiralia</taxon>
        <taxon>Lophotrochozoa</taxon>
        <taxon>Mollusca</taxon>
        <taxon>Bivalvia</taxon>
        <taxon>Autobranchia</taxon>
        <taxon>Pteriomorphia</taxon>
        <taxon>Pectinida</taxon>
        <taxon>Pectinoidea</taxon>
        <taxon>Pectinidae</taxon>
        <taxon>Mizuhopecten</taxon>
    </lineage>
</organism>